<keyword evidence="4" id="KW-0808">Transferase</keyword>
<protein>
    <recommendedName>
        <fullName evidence="10">Mannosyltransferase</fullName>
        <ecNumber evidence="10">2.4.1.-</ecNumber>
    </recommendedName>
</protein>
<evidence type="ECO:0000313" key="12">
    <source>
        <dbReference type="Proteomes" id="UP001139887"/>
    </source>
</evidence>
<comment type="caution">
    <text evidence="11">The sequence shown here is derived from an EMBL/GenBank/DDBJ whole genome shotgun (WGS) entry which is preliminary data.</text>
</comment>
<comment type="function">
    <text evidence="9">Mannosyltransferase involved in glycosylphosphatidylinositol-anchor biosynthesis. Transfers the third mannose to Man2-GlcN-acyl-PI during GPI precursor assembly.</text>
</comment>
<evidence type="ECO:0000256" key="7">
    <source>
        <dbReference type="ARBA" id="ARBA00022989"/>
    </source>
</evidence>
<keyword evidence="12" id="KW-1185">Reference proteome</keyword>
<comment type="subcellular location">
    <subcellularLocation>
        <location evidence="1 10">Endoplasmic reticulum membrane</location>
        <topology evidence="1 10">Multi-pass membrane protein</topology>
    </subcellularLocation>
</comment>
<dbReference type="AlphaFoldDB" id="A0A9W8IC91"/>
<dbReference type="EC" id="2.4.1.-" evidence="10"/>
<dbReference type="PANTHER" id="PTHR22760:SF4">
    <property type="entry name" value="GPI MANNOSYLTRANSFERASE 3"/>
    <property type="match status" value="1"/>
</dbReference>
<dbReference type="EMBL" id="JANBUW010000012">
    <property type="protein sequence ID" value="KAJ2851467.1"/>
    <property type="molecule type" value="Genomic_DNA"/>
</dbReference>
<evidence type="ECO:0000256" key="5">
    <source>
        <dbReference type="ARBA" id="ARBA00022692"/>
    </source>
</evidence>
<name>A0A9W8IC91_9FUNG</name>
<keyword evidence="8" id="KW-0472">Membrane</keyword>
<evidence type="ECO:0000256" key="4">
    <source>
        <dbReference type="ARBA" id="ARBA00022679"/>
    </source>
</evidence>
<keyword evidence="6 10" id="KW-0256">Endoplasmic reticulum</keyword>
<evidence type="ECO:0000256" key="10">
    <source>
        <dbReference type="RuleBase" id="RU363075"/>
    </source>
</evidence>
<evidence type="ECO:0000256" key="3">
    <source>
        <dbReference type="ARBA" id="ARBA00022676"/>
    </source>
</evidence>
<keyword evidence="5" id="KW-0812">Transmembrane</keyword>
<reference evidence="11" key="1">
    <citation type="submission" date="2022-07" db="EMBL/GenBank/DDBJ databases">
        <title>Phylogenomic reconstructions and comparative analyses of Kickxellomycotina fungi.</title>
        <authorList>
            <person name="Reynolds N.K."/>
            <person name="Stajich J.E."/>
            <person name="Barry K."/>
            <person name="Grigoriev I.V."/>
            <person name="Crous P."/>
            <person name="Smith M.E."/>
        </authorList>
    </citation>
    <scope>NUCLEOTIDE SEQUENCE</scope>
    <source>
        <strain evidence="11">NRRL 1566</strain>
    </source>
</reference>
<dbReference type="InterPro" id="IPR005599">
    <property type="entry name" value="GPI_mannosylTrfase"/>
</dbReference>
<evidence type="ECO:0000256" key="1">
    <source>
        <dbReference type="ARBA" id="ARBA00004477"/>
    </source>
</evidence>
<evidence type="ECO:0000256" key="9">
    <source>
        <dbReference type="ARBA" id="ARBA00024708"/>
    </source>
</evidence>
<dbReference type="Pfam" id="PF03901">
    <property type="entry name" value="Glyco_transf_22"/>
    <property type="match status" value="1"/>
</dbReference>
<accession>A0A9W8IC91</accession>
<evidence type="ECO:0000256" key="8">
    <source>
        <dbReference type="ARBA" id="ARBA00023136"/>
    </source>
</evidence>
<evidence type="ECO:0000313" key="11">
    <source>
        <dbReference type="EMBL" id="KAJ2851467.1"/>
    </source>
</evidence>
<dbReference type="GO" id="GO:0006506">
    <property type="term" value="P:GPI anchor biosynthetic process"/>
    <property type="evidence" value="ECO:0007669"/>
    <property type="project" value="TreeGrafter"/>
</dbReference>
<evidence type="ECO:0000256" key="2">
    <source>
        <dbReference type="ARBA" id="ARBA00006065"/>
    </source>
</evidence>
<dbReference type="GO" id="GO:0005789">
    <property type="term" value="C:endoplasmic reticulum membrane"/>
    <property type="evidence" value="ECO:0007669"/>
    <property type="project" value="UniProtKB-SubCell"/>
</dbReference>
<dbReference type="GO" id="GO:0000026">
    <property type="term" value="F:alpha-1,2-mannosyltransferase activity"/>
    <property type="evidence" value="ECO:0007669"/>
    <property type="project" value="TreeGrafter"/>
</dbReference>
<dbReference type="PANTHER" id="PTHR22760">
    <property type="entry name" value="GLYCOSYLTRANSFERASE"/>
    <property type="match status" value="1"/>
</dbReference>
<comment type="similarity">
    <text evidence="2">Belongs to the glycosyltransferase 22 family. PIGB subfamily.</text>
</comment>
<dbReference type="Proteomes" id="UP001139887">
    <property type="component" value="Unassembled WGS sequence"/>
</dbReference>
<keyword evidence="7" id="KW-1133">Transmembrane helix</keyword>
<dbReference type="OrthoDB" id="416834at2759"/>
<organism evidence="11 12">
    <name type="scientific">Coemansia brasiliensis</name>
    <dbReference type="NCBI Taxonomy" id="2650707"/>
    <lineage>
        <taxon>Eukaryota</taxon>
        <taxon>Fungi</taxon>
        <taxon>Fungi incertae sedis</taxon>
        <taxon>Zoopagomycota</taxon>
        <taxon>Kickxellomycotina</taxon>
        <taxon>Kickxellomycetes</taxon>
        <taxon>Kickxellales</taxon>
        <taxon>Kickxellaceae</taxon>
        <taxon>Coemansia</taxon>
    </lineage>
</organism>
<gene>
    <name evidence="11" type="ORF">IWW36_001106</name>
</gene>
<keyword evidence="3 10" id="KW-0328">Glycosyltransferase</keyword>
<proteinExistence type="inferred from homology"/>
<evidence type="ECO:0000256" key="6">
    <source>
        <dbReference type="ARBA" id="ARBA00022824"/>
    </source>
</evidence>
<sequence>MTEPHGRTRLRNRHEWSSYAVLLVLRIVNALLIQTYIHPDETWQSLEVAHRLAFGYGFVTWEWRHALRGFAHPMLFAAVYRMLWLLGLDNSFLVVSMPLWRSGDGGSGLGGAAYVRFIAGI</sequence>